<dbReference type="EMBL" id="CAKLBY020000003">
    <property type="protein sequence ID" value="CAK7892312.1"/>
    <property type="molecule type" value="Genomic_DNA"/>
</dbReference>
<dbReference type="AlphaFoldDB" id="A0AAV1SYV2"/>
<organism evidence="2 4">
    <name type="scientific">Peronospora matthiolae</name>
    <dbReference type="NCBI Taxonomy" id="2874970"/>
    <lineage>
        <taxon>Eukaryota</taxon>
        <taxon>Sar</taxon>
        <taxon>Stramenopiles</taxon>
        <taxon>Oomycota</taxon>
        <taxon>Peronosporomycetes</taxon>
        <taxon>Peronosporales</taxon>
        <taxon>Peronosporaceae</taxon>
        <taxon>Peronospora</taxon>
    </lineage>
</organism>
<feature type="region of interest" description="Disordered" evidence="1">
    <location>
        <begin position="21"/>
        <end position="40"/>
    </location>
</feature>
<name>A0AAV1SYV2_9STRA</name>
<proteinExistence type="predicted"/>
<sequence>MFEGLSSTSSLWLLTACKREPSMAGGGRPINEHESAGRQA</sequence>
<dbReference type="Proteomes" id="UP001162060">
    <property type="component" value="Unassembled WGS sequence"/>
</dbReference>
<feature type="compositionally biased region" description="Basic and acidic residues" evidence="1">
    <location>
        <begin position="30"/>
        <end position="40"/>
    </location>
</feature>
<reference evidence="2" key="1">
    <citation type="submission" date="2024-01" db="EMBL/GenBank/DDBJ databases">
        <authorList>
            <person name="Webb A."/>
        </authorList>
    </citation>
    <scope>NUCLEOTIDE SEQUENCE</scope>
    <source>
        <strain evidence="2">Pm1</strain>
    </source>
</reference>
<protein>
    <submittedName>
        <fullName evidence="2">Uncharacterized protein</fullName>
    </submittedName>
</protein>
<evidence type="ECO:0000256" key="1">
    <source>
        <dbReference type="SAM" id="MobiDB-lite"/>
    </source>
</evidence>
<evidence type="ECO:0000313" key="2">
    <source>
        <dbReference type="EMBL" id="CAK7892312.1"/>
    </source>
</evidence>
<gene>
    <name evidence="3" type="ORF">PM001_LOCUS26573</name>
    <name evidence="2" type="ORF">PM001_LOCUS376</name>
</gene>
<dbReference type="EMBL" id="CAKLBY020000264">
    <property type="protein sequence ID" value="CAK7941423.1"/>
    <property type="molecule type" value="Genomic_DNA"/>
</dbReference>
<comment type="caution">
    <text evidence="2">The sequence shown here is derived from an EMBL/GenBank/DDBJ whole genome shotgun (WGS) entry which is preliminary data.</text>
</comment>
<evidence type="ECO:0000313" key="3">
    <source>
        <dbReference type="EMBL" id="CAK7941423.1"/>
    </source>
</evidence>
<evidence type="ECO:0000313" key="4">
    <source>
        <dbReference type="Proteomes" id="UP001162060"/>
    </source>
</evidence>
<accession>A0AAV1SYV2</accession>